<proteinExistence type="predicted"/>
<dbReference type="CDD" id="cd00093">
    <property type="entry name" value="HTH_XRE"/>
    <property type="match status" value="1"/>
</dbReference>
<dbReference type="InterPro" id="IPR001387">
    <property type="entry name" value="Cro/C1-type_HTH"/>
</dbReference>
<name>A0AAC9N1Q8_9PSEU</name>
<dbReference type="AlphaFoldDB" id="A0AAC9N1Q8"/>
<dbReference type="EMBL" id="CP014859">
    <property type="protein sequence ID" value="AOS66061.1"/>
    <property type="molecule type" value="Genomic_DNA"/>
</dbReference>
<gene>
    <name evidence="1" type="ORF">TL08_26460</name>
</gene>
<keyword evidence="2" id="KW-1185">Reference proteome</keyword>
<evidence type="ECO:0000313" key="1">
    <source>
        <dbReference type="EMBL" id="AOS66061.1"/>
    </source>
</evidence>
<reference evidence="2" key="1">
    <citation type="submission" date="2016-03" db="EMBL/GenBank/DDBJ databases">
        <title>Complete genome sequence of the type strain Actinoalloteichus hymeniacidonis DSM 45092.</title>
        <authorList>
            <person name="Schaffert L."/>
            <person name="Albersmeier A."/>
            <person name="Winkler A."/>
            <person name="Kalinowski J."/>
            <person name="Zotchev S."/>
            <person name="Ruckert C."/>
        </authorList>
    </citation>
    <scope>NUCLEOTIDE SEQUENCE [LARGE SCALE GENOMIC DNA]</scope>
    <source>
        <strain evidence="2">HPA177(T) (DSM 45092(T))</strain>
    </source>
</reference>
<accession>A0AAC9N1Q8</accession>
<dbReference type="Proteomes" id="UP000095210">
    <property type="component" value="Chromosome"/>
</dbReference>
<organism evidence="1 2">
    <name type="scientific">Actinoalloteichus hymeniacidonis</name>
    <dbReference type="NCBI Taxonomy" id="340345"/>
    <lineage>
        <taxon>Bacteria</taxon>
        <taxon>Bacillati</taxon>
        <taxon>Actinomycetota</taxon>
        <taxon>Actinomycetes</taxon>
        <taxon>Pseudonocardiales</taxon>
        <taxon>Pseudonocardiaceae</taxon>
        <taxon>Actinoalloteichus</taxon>
    </lineage>
</organism>
<protein>
    <submittedName>
        <fullName evidence="1">Uncharacterized protein</fullName>
    </submittedName>
</protein>
<dbReference type="KEGG" id="ahm:TL08_26460"/>
<dbReference type="RefSeq" id="WP_069852913.1">
    <property type="nucleotide sequence ID" value="NZ_CP014859.1"/>
</dbReference>
<evidence type="ECO:0000313" key="2">
    <source>
        <dbReference type="Proteomes" id="UP000095210"/>
    </source>
</evidence>
<sequence>MAGRAPKNPATALGVSPLRRARLSIPATLEQVCEDLDKRSKEGSSGVTPSMLSGWELGKHITSIRYRRVLADYYAQPPEVLFAHQDQKLTAASETPRLLVGHHDLRSAMTELVRDAGQYLAVMGSRSRDAAYLDAIETVLAQRPELVHYRVLFGPPHHQVLKDHLLRLMKIRDPHDRSLGLKTLHIGIVEDDSGTPERFFCASESTAVVPIPSLTSSEAFDSGVLFEAAVAERLIDHVRQVYAGARRVESDQALRGLPTVQSETLKRCPAERG</sequence>